<protein>
    <submittedName>
        <fullName evidence="2">Uncharacterized protein</fullName>
    </submittedName>
</protein>
<feature type="region of interest" description="Disordered" evidence="1">
    <location>
        <begin position="167"/>
        <end position="189"/>
    </location>
</feature>
<accession>A0A6V7PBU3</accession>
<dbReference type="AlphaFoldDB" id="A0A6V7PBU3"/>
<name>A0A6V7PBU3_ANACO</name>
<evidence type="ECO:0000256" key="1">
    <source>
        <dbReference type="SAM" id="MobiDB-lite"/>
    </source>
</evidence>
<reference evidence="2" key="1">
    <citation type="submission" date="2020-07" db="EMBL/GenBank/DDBJ databases">
        <authorList>
            <person name="Lin J."/>
        </authorList>
    </citation>
    <scope>NUCLEOTIDE SEQUENCE</scope>
</reference>
<sequence>MATVVVTVCFRELLRDICQKFSLAAPRYEIPVENDGLVSVCVEVEIPRGESVAETFRYWGSPFSDIDQSEEDAACRAIAKLRDEYDFEIKDANLEDKKFYENLYARLSADHTMVRDKYKRLKTEYNLLKGYYSDLMSEKELLVTERSRLTENIGRCFEMLRRPSVRAIRPTSSGEGSDEDPATPSGYRN</sequence>
<proteinExistence type="predicted"/>
<organism evidence="2">
    <name type="scientific">Ananas comosus var. bracteatus</name>
    <name type="common">red pineapple</name>
    <dbReference type="NCBI Taxonomy" id="296719"/>
    <lineage>
        <taxon>Eukaryota</taxon>
        <taxon>Viridiplantae</taxon>
        <taxon>Streptophyta</taxon>
        <taxon>Embryophyta</taxon>
        <taxon>Tracheophyta</taxon>
        <taxon>Spermatophyta</taxon>
        <taxon>Magnoliopsida</taxon>
        <taxon>Liliopsida</taxon>
        <taxon>Poales</taxon>
        <taxon>Bromeliaceae</taxon>
        <taxon>Bromelioideae</taxon>
        <taxon>Ananas</taxon>
    </lineage>
</organism>
<dbReference type="EMBL" id="LR862147">
    <property type="protein sequence ID" value="CAD1828285.1"/>
    <property type="molecule type" value="Genomic_DNA"/>
</dbReference>
<evidence type="ECO:0000313" key="2">
    <source>
        <dbReference type="EMBL" id="CAD1828285.1"/>
    </source>
</evidence>
<gene>
    <name evidence="2" type="ORF">CB5_LOCUS11496</name>
</gene>